<dbReference type="CDD" id="cd07043">
    <property type="entry name" value="STAS_anti-anti-sigma_factors"/>
    <property type="match status" value="1"/>
</dbReference>
<protein>
    <submittedName>
        <fullName evidence="2">STAS domain-containing protein</fullName>
    </submittedName>
</protein>
<accession>A0ABR9CF09</accession>
<name>A0ABR9CF09_9HYPH</name>
<feature type="domain" description="STAS" evidence="1">
    <location>
        <begin position="16"/>
        <end position="101"/>
    </location>
</feature>
<dbReference type="Gene3D" id="3.30.750.24">
    <property type="entry name" value="STAS domain"/>
    <property type="match status" value="1"/>
</dbReference>
<evidence type="ECO:0000313" key="3">
    <source>
        <dbReference type="Proteomes" id="UP000615687"/>
    </source>
</evidence>
<dbReference type="EMBL" id="JACYXJ010000007">
    <property type="protein sequence ID" value="MBD8878472.1"/>
    <property type="molecule type" value="Genomic_DNA"/>
</dbReference>
<keyword evidence="3" id="KW-1185">Reference proteome</keyword>
<evidence type="ECO:0000313" key="2">
    <source>
        <dbReference type="EMBL" id="MBD8878472.1"/>
    </source>
</evidence>
<dbReference type="InterPro" id="IPR002645">
    <property type="entry name" value="STAS_dom"/>
</dbReference>
<dbReference type="RefSeq" id="WP_192110899.1">
    <property type="nucleotide sequence ID" value="NZ_JACYXJ010000007.1"/>
</dbReference>
<reference evidence="2 3" key="1">
    <citation type="submission" date="2020-09" db="EMBL/GenBank/DDBJ databases">
        <title>The genome sequence of type strain Labrenzia polysiphoniae KACC 19711.</title>
        <authorList>
            <person name="Liu Y."/>
        </authorList>
    </citation>
    <scope>NUCLEOTIDE SEQUENCE [LARGE SCALE GENOMIC DNA]</scope>
    <source>
        <strain evidence="2 3">KACC 19711</strain>
    </source>
</reference>
<dbReference type="Proteomes" id="UP000615687">
    <property type="component" value="Unassembled WGS sequence"/>
</dbReference>
<proteinExistence type="predicted"/>
<dbReference type="SUPFAM" id="SSF52091">
    <property type="entry name" value="SpoIIaa-like"/>
    <property type="match status" value="1"/>
</dbReference>
<dbReference type="PROSITE" id="PS50801">
    <property type="entry name" value="STAS"/>
    <property type="match status" value="1"/>
</dbReference>
<evidence type="ECO:0000259" key="1">
    <source>
        <dbReference type="PROSITE" id="PS50801"/>
    </source>
</evidence>
<organism evidence="2 3">
    <name type="scientific">Roseibium polysiphoniae</name>
    <dbReference type="NCBI Taxonomy" id="2571221"/>
    <lineage>
        <taxon>Bacteria</taxon>
        <taxon>Pseudomonadati</taxon>
        <taxon>Pseudomonadota</taxon>
        <taxon>Alphaproteobacteria</taxon>
        <taxon>Hyphomicrobiales</taxon>
        <taxon>Stappiaceae</taxon>
        <taxon>Roseibium</taxon>
    </lineage>
</organism>
<dbReference type="InterPro" id="IPR036513">
    <property type="entry name" value="STAS_dom_sf"/>
</dbReference>
<sequence length="101" mass="11027">MNLRTECNGTQYTAFISGQLQYQDNGAFRTLVDDMTEANVKNCVFELSDLTSIDSAGLGMLVIASDAGKKNGWALTLSGAKGQVRKILELSRFDQLMTITD</sequence>
<gene>
    <name evidence="2" type="ORF">IG617_19425</name>
</gene>
<dbReference type="Pfam" id="PF01740">
    <property type="entry name" value="STAS"/>
    <property type="match status" value="1"/>
</dbReference>
<dbReference type="PANTHER" id="PTHR33495">
    <property type="entry name" value="ANTI-SIGMA FACTOR ANTAGONIST TM_1081-RELATED-RELATED"/>
    <property type="match status" value="1"/>
</dbReference>
<comment type="caution">
    <text evidence="2">The sequence shown here is derived from an EMBL/GenBank/DDBJ whole genome shotgun (WGS) entry which is preliminary data.</text>
</comment>